<keyword evidence="1" id="KW-0472">Membrane</keyword>
<dbReference type="AGR" id="MGI:3779650"/>
<keyword evidence="4" id="KW-1185">Reference proteome</keyword>
<feature type="transmembrane region" description="Helical" evidence="1">
    <location>
        <begin position="36"/>
        <end position="57"/>
    </location>
</feature>
<keyword evidence="1" id="KW-0812">Transmembrane</keyword>
<proteinExistence type="predicted"/>
<dbReference type="Proteomes" id="UP000000589">
    <property type="component" value="Chromosome 17"/>
</dbReference>
<dbReference type="SMR" id="A0A2I3BR68"/>
<keyword evidence="1" id="KW-1133">Transmembrane helix</keyword>
<accession>A0A2I3BR68</accession>
<name>A0A2I3BR68_MOUSE</name>
<reference evidence="2" key="4">
    <citation type="submission" date="2025-09" db="UniProtKB">
        <authorList>
            <consortium name="Ensembl"/>
        </authorList>
    </citation>
    <scope>IDENTIFICATION</scope>
    <source>
        <strain evidence="2">C57BL/6J</strain>
    </source>
</reference>
<reference evidence="2" key="3">
    <citation type="submission" date="2025-08" db="UniProtKB">
        <authorList>
            <consortium name="Ensembl"/>
        </authorList>
    </citation>
    <scope>IDENTIFICATION</scope>
    <source>
        <strain evidence="2">C57BL/6J</strain>
    </source>
</reference>
<evidence type="ECO:0000313" key="2">
    <source>
        <dbReference type="Ensembl" id="ENSMUSP00000154467.2"/>
    </source>
</evidence>
<protein>
    <submittedName>
        <fullName evidence="2">Small integral membrane protein 40, pseudogene</fullName>
    </submittedName>
</protein>
<dbReference type="Bgee" id="ENSMUSG00000115113">
    <property type="expression patterns" value="Expressed in retinal neural layer and 39 other cell types or tissues"/>
</dbReference>
<dbReference type="AlphaFoldDB" id="A0A2I3BR68"/>
<dbReference type="VEuPathDB" id="HostDB:ENSMUSG00000115113"/>
<dbReference type="Ensembl" id="ENSMUST00000226885.2">
    <property type="protein sequence ID" value="ENSMUSP00000154467.2"/>
    <property type="gene ID" value="ENSMUSG00000115113.2"/>
</dbReference>
<sequence>MAEEEEGGVEEGDVFLAFAQGPIPPRGPVRQALDKIFLAFLVLFLTLLMLEAAYKLLWPLPWAKFQDWLLRTPEEEAALVL</sequence>
<evidence type="ECO:0000313" key="4">
    <source>
        <dbReference type="Proteomes" id="UP000000589"/>
    </source>
</evidence>
<dbReference type="GeneTree" id="ENSGT00920000150736"/>
<organism evidence="2 4">
    <name type="scientific">Mus musculus</name>
    <name type="common">Mouse</name>
    <dbReference type="NCBI Taxonomy" id="10090"/>
    <lineage>
        <taxon>Eukaryota</taxon>
        <taxon>Metazoa</taxon>
        <taxon>Chordata</taxon>
        <taxon>Craniata</taxon>
        <taxon>Vertebrata</taxon>
        <taxon>Euteleostomi</taxon>
        <taxon>Mammalia</taxon>
        <taxon>Eutheria</taxon>
        <taxon>Euarchontoglires</taxon>
        <taxon>Glires</taxon>
        <taxon>Rodentia</taxon>
        <taxon>Myomorpha</taxon>
        <taxon>Muroidea</taxon>
        <taxon>Muridae</taxon>
        <taxon>Murinae</taxon>
        <taxon>Mus</taxon>
        <taxon>Mus</taxon>
    </lineage>
</organism>
<reference evidence="2 4" key="2">
    <citation type="journal article" date="2011" name="PLoS Biol.">
        <title>Modernizing reference genome assemblies.</title>
        <authorList>
            <person name="Church D.M."/>
            <person name="Schneider V.A."/>
            <person name="Graves T."/>
            <person name="Auger K."/>
            <person name="Cunningham F."/>
            <person name="Bouk N."/>
            <person name="Chen H.C."/>
            <person name="Agarwala R."/>
            <person name="McLaren W.M."/>
            <person name="Ritchie G.R."/>
            <person name="Albracht D."/>
            <person name="Kremitzki M."/>
            <person name="Rock S."/>
            <person name="Kotkiewicz H."/>
            <person name="Kremitzki C."/>
            <person name="Wollam A."/>
            <person name="Trani L."/>
            <person name="Fulton L."/>
            <person name="Fulton R."/>
            <person name="Matthews L."/>
            <person name="Whitehead S."/>
            <person name="Chow W."/>
            <person name="Torrance J."/>
            <person name="Dunn M."/>
            <person name="Harden G."/>
            <person name="Threadgold G."/>
            <person name="Wood J."/>
            <person name="Collins J."/>
            <person name="Heath P."/>
            <person name="Griffiths G."/>
            <person name="Pelan S."/>
            <person name="Grafham D."/>
            <person name="Eichler E.E."/>
            <person name="Weinstock G."/>
            <person name="Mardis E.R."/>
            <person name="Wilson R.K."/>
            <person name="Howe K."/>
            <person name="Flicek P."/>
            <person name="Hubbard T."/>
        </authorList>
    </citation>
    <scope>NUCLEOTIDE SEQUENCE [LARGE SCALE GENOMIC DNA]</scope>
    <source>
        <strain evidence="2 4">C57BL/6J</strain>
    </source>
</reference>
<gene>
    <name evidence="2 3" type="primary">Smim40-ps</name>
</gene>
<dbReference type="MGI" id="MGI:3779650">
    <property type="gene designation" value="Smim40-ps"/>
</dbReference>
<evidence type="ECO:0000256" key="1">
    <source>
        <dbReference type="SAM" id="Phobius"/>
    </source>
</evidence>
<dbReference type="STRING" id="10090.ENSMUSP00000154467"/>
<reference evidence="2 4" key="1">
    <citation type="journal article" date="2009" name="PLoS Biol.">
        <title>Lineage-specific biology revealed by a finished genome assembly of the mouse.</title>
        <authorList>
            <consortium name="Mouse Genome Sequencing Consortium"/>
            <person name="Church D.M."/>
            <person name="Goodstadt L."/>
            <person name="Hillier L.W."/>
            <person name="Zody M.C."/>
            <person name="Goldstein S."/>
            <person name="She X."/>
            <person name="Bult C.J."/>
            <person name="Agarwala R."/>
            <person name="Cherry J.L."/>
            <person name="DiCuccio M."/>
            <person name="Hlavina W."/>
            <person name="Kapustin Y."/>
            <person name="Meric P."/>
            <person name="Maglott D."/>
            <person name="Birtle Z."/>
            <person name="Marques A.C."/>
            <person name="Graves T."/>
            <person name="Zhou S."/>
            <person name="Teague B."/>
            <person name="Potamousis K."/>
            <person name="Churas C."/>
            <person name="Place M."/>
            <person name="Herschleb J."/>
            <person name="Runnheim R."/>
            <person name="Forrest D."/>
            <person name="Amos-Landgraf J."/>
            <person name="Schwartz D.C."/>
            <person name="Cheng Z."/>
            <person name="Lindblad-Toh K."/>
            <person name="Eichler E.E."/>
            <person name="Ponting C.P."/>
        </authorList>
    </citation>
    <scope>NUCLEOTIDE SEQUENCE [LARGE SCALE GENOMIC DNA]</scope>
    <source>
        <strain evidence="2 4">C57BL/6J</strain>
    </source>
</reference>
<evidence type="ECO:0000313" key="3">
    <source>
        <dbReference type="MGI" id="MGI:3779650"/>
    </source>
</evidence>
<dbReference type="InParanoid" id="A0A2I3BR68"/>